<name>A0A2H0CV45_9BACT</name>
<protein>
    <submittedName>
        <fullName evidence="1">Uncharacterized protein</fullName>
    </submittedName>
</protein>
<dbReference type="EMBL" id="PCTL01000026">
    <property type="protein sequence ID" value="PIP73260.1"/>
    <property type="molecule type" value="Genomic_DNA"/>
</dbReference>
<evidence type="ECO:0000313" key="1">
    <source>
        <dbReference type="EMBL" id="PIP73260.1"/>
    </source>
</evidence>
<gene>
    <name evidence="1" type="ORF">COW88_02620</name>
</gene>
<evidence type="ECO:0000313" key="2">
    <source>
        <dbReference type="Proteomes" id="UP000230638"/>
    </source>
</evidence>
<sequence>MPSFIVHFLTDGRFGVIVSGFGREITIVKDRVTGNYVIASKAGWTLLPKKTHFTTLQTMRRIGIRALKKREQDIAEARILCAERGDPDD</sequence>
<organism evidence="1 2">
    <name type="scientific">Candidatus Lloydbacteria bacterium CG22_combo_CG10-13_8_21_14_all_47_15</name>
    <dbReference type="NCBI Taxonomy" id="1974635"/>
    <lineage>
        <taxon>Bacteria</taxon>
        <taxon>Candidatus Lloydiibacteriota</taxon>
    </lineage>
</organism>
<accession>A0A2H0CV45</accession>
<proteinExistence type="predicted"/>
<reference evidence="1 2" key="1">
    <citation type="submission" date="2017-09" db="EMBL/GenBank/DDBJ databases">
        <title>Depth-based differentiation of microbial function through sediment-hosted aquifers and enrichment of novel symbionts in the deep terrestrial subsurface.</title>
        <authorList>
            <person name="Probst A.J."/>
            <person name="Ladd B."/>
            <person name="Jarett J.K."/>
            <person name="Geller-Mcgrath D.E."/>
            <person name="Sieber C.M."/>
            <person name="Emerson J.B."/>
            <person name="Anantharaman K."/>
            <person name="Thomas B.C."/>
            <person name="Malmstrom R."/>
            <person name="Stieglmeier M."/>
            <person name="Klingl A."/>
            <person name="Woyke T."/>
            <person name="Ryan C.M."/>
            <person name="Banfield J.F."/>
        </authorList>
    </citation>
    <scope>NUCLEOTIDE SEQUENCE [LARGE SCALE GENOMIC DNA]</scope>
    <source>
        <strain evidence="1">CG22_combo_CG10-13_8_21_14_all_47_15</strain>
    </source>
</reference>
<dbReference type="AlphaFoldDB" id="A0A2H0CV45"/>
<comment type="caution">
    <text evidence="1">The sequence shown here is derived from an EMBL/GenBank/DDBJ whole genome shotgun (WGS) entry which is preliminary data.</text>
</comment>
<dbReference type="Proteomes" id="UP000230638">
    <property type="component" value="Unassembled WGS sequence"/>
</dbReference>